<reference evidence="3" key="1">
    <citation type="submission" date="2015-10" db="EMBL/GenBank/DDBJ databases">
        <title>Complete Genome Sequence of Aeromonas schubertii strain WL1483.</title>
        <authorList>
            <person name="Liu L."/>
        </authorList>
    </citation>
    <scope>NUCLEOTIDE SEQUENCE [LARGE SCALE GENOMIC DNA]</scope>
    <source>
        <strain evidence="3">WL1483</strain>
    </source>
</reference>
<evidence type="ECO:0000313" key="2">
    <source>
        <dbReference type="EMBL" id="ALP42702.1"/>
    </source>
</evidence>
<organism evidence="2 3">
    <name type="scientific">Aeromonas schubertii</name>
    <dbReference type="NCBI Taxonomy" id="652"/>
    <lineage>
        <taxon>Bacteria</taxon>
        <taxon>Pseudomonadati</taxon>
        <taxon>Pseudomonadota</taxon>
        <taxon>Gammaproteobacteria</taxon>
        <taxon>Aeromonadales</taxon>
        <taxon>Aeromonadaceae</taxon>
        <taxon>Aeromonas</taxon>
    </lineage>
</organism>
<reference evidence="2 3" key="2">
    <citation type="journal article" date="2016" name="Genome Announc.">
        <title>Complete Genome Sequence of the Highly Virulent Aeromonas schubertii Strain WL1483, Isolated from Diseased Snakehead Fish (Channa argus) in China.</title>
        <authorList>
            <person name="Liu L."/>
            <person name="Li N."/>
            <person name="Zhang D."/>
            <person name="Fu X."/>
            <person name="Shi C."/>
            <person name="Lin Q."/>
            <person name="Hao G."/>
        </authorList>
    </citation>
    <scope>NUCLEOTIDE SEQUENCE [LARGE SCALE GENOMIC DNA]</scope>
    <source>
        <strain evidence="2 3">WL1483</strain>
    </source>
</reference>
<proteinExistence type="predicted"/>
<dbReference type="KEGG" id="asr:WL1483_3283"/>
<protein>
    <submittedName>
        <fullName evidence="2">Uncharacterized protein</fullName>
    </submittedName>
</protein>
<dbReference type="EMBL" id="CP013067">
    <property type="protein sequence ID" value="ALP42702.1"/>
    <property type="molecule type" value="Genomic_DNA"/>
</dbReference>
<sequence length="308" mass="34425">MKPWLQWQQKWLARRIPPARQITLGRHNLFILPTRLGWLFLLTLLAIFLLGANYQSNLVLLLAYGLGSLLLVAMLLTHRNLSGLRLAGSPPQLGEVGSPTPLPFTLCGQARALTFTLNESRLQLAESHSGVQTLTLALSGTRRGRLPLARLRIESRYPMGLFRCWSLLDLELALWLAPAPLAAPLREPEGDGEQVGPQIRPAPIGDFHELRPYQRGEPQSRIAWHQLARGRGLLSKRFCEGGGEPDSLTLARARGDLELRLATLAWWCQHLCHEGQPYTLRLDTPLGPDASPTFLRECRWALARYGAP</sequence>
<dbReference type="Proteomes" id="UP000058114">
    <property type="component" value="Chromosome"/>
</dbReference>
<dbReference type="AlphaFoldDB" id="A0A0S2SMD3"/>
<evidence type="ECO:0000256" key="1">
    <source>
        <dbReference type="SAM" id="Phobius"/>
    </source>
</evidence>
<dbReference type="PANTHER" id="PTHR34351">
    <property type="entry name" value="SLR1927 PROTEIN-RELATED"/>
    <property type="match status" value="1"/>
</dbReference>
<dbReference type="PANTHER" id="PTHR34351:SF1">
    <property type="entry name" value="SLR1927 PROTEIN"/>
    <property type="match status" value="1"/>
</dbReference>
<feature type="transmembrane region" description="Helical" evidence="1">
    <location>
        <begin position="58"/>
        <end position="76"/>
    </location>
</feature>
<accession>A0A0S2SMD3</accession>
<keyword evidence="1" id="KW-0812">Transmembrane</keyword>
<gene>
    <name evidence="2" type="ORF">WL1483_3283</name>
</gene>
<keyword evidence="1" id="KW-0472">Membrane</keyword>
<dbReference type="PATRIC" id="fig|652.5.peg.703"/>
<dbReference type="RefSeq" id="WP_060584151.1">
    <property type="nucleotide sequence ID" value="NZ_CP013067.1"/>
</dbReference>
<keyword evidence="1" id="KW-1133">Transmembrane helix</keyword>
<feature type="transmembrane region" description="Helical" evidence="1">
    <location>
        <begin position="29"/>
        <end position="52"/>
    </location>
</feature>
<name>A0A0S2SMD3_9GAMM</name>
<evidence type="ECO:0000313" key="3">
    <source>
        <dbReference type="Proteomes" id="UP000058114"/>
    </source>
</evidence>